<reference evidence="2" key="1">
    <citation type="submission" date="2015-06" db="EMBL/GenBank/DDBJ databases">
        <title>Expansion of signal transduction pathways in fungi by whole-genome duplication.</title>
        <authorList>
            <consortium name="DOE Joint Genome Institute"/>
            <person name="Corrochano L.M."/>
            <person name="Kuo A."/>
            <person name="Marcet-Houben M."/>
            <person name="Polaino S."/>
            <person name="Salamov A."/>
            <person name="Villalobos J.M."/>
            <person name="Alvarez M.I."/>
            <person name="Avalos J."/>
            <person name="Benito E.P."/>
            <person name="Benoit I."/>
            <person name="Burger G."/>
            <person name="Camino L.P."/>
            <person name="Canovas D."/>
            <person name="Cerda-Olmedo E."/>
            <person name="Cheng J.-F."/>
            <person name="Dominguez A."/>
            <person name="Elias M."/>
            <person name="Eslava A.P."/>
            <person name="Glaser F."/>
            <person name="Grimwood J."/>
            <person name="Gutierrez G."/>
            <person name="Heitman J."/>
            <person name="Henrissat B."/>
            <person name="Iturriaga E.A."/>
            <person name="Lang B.F."/>
            <person name="Lavin J.L."/>
            <person name="Lee S."/>
            <person name="Li W."/>
            <person name="Lindquist E."/>
            <person name="Lopez-Garcia S."/>
            <person name="Luque E.M."/>
            <person name="Marcos A.T."/>
            <person name="Martin J."/>
            <person name="McCluskey K."/>
            <person name="Medina H.R."/>
            <person name="Miralles-Duran A."/>
            <person name="Miyazaki A."/>
            <person name="Munoz-Torres E."/>
            <person name="Oguiza J.A."/>
            <person name="Ohm R."/>
            <person name="Olmedo M."/>
            <person name="Orejas M."/>
            <person name="Ortiz-Castellanos L."/>
            <person name="Pisabarro A.G."/>
            <person name="Rodriguez-Romero J."/>
            <person name="Ruiz-Herrera J."/>
            <person name="Ruiz-Vazquez R."/>
            <person name="Sanz C."/>
            <person name="Schackwitz W."/>
            <person name="Schmutz J."/>
            <person name="Shahriari M."/>
            <person name="Shelest E."/>
            <person name="Silva-Franco F."/>
            <person name="Soanes D."/>
            <person name="Syed K."/>
            <person name="Tagua V.G."/>
            <person name="Talbot N.J."/>
            <person name="Thon M."/>
            <person name="De vries R.P."/>
            <person name="Wiebenga A."/>
            <person name="Yadav J.S."/>
            <person name="Braun E.L."/>
            <person name="Baker S."/>
            <person name="Garre V."/>
            <person name="Horwitz B."/>
            <person name="Torres-Martinez S."/>
            <person name="Idnurm A."/>
            <person name="Herrera-Estrella A."/>
            <person name="Gabaldon T."/>
            <person name="Grigoriev I.V."/>
        </authorList>
    </citation>
    <scope>NUCLEOTIDE SEQUENCE [LARGE SCALE GENOMIC DNA]</scope>
    <source>
        <strain evidence="2">NRRL 1555(-)</strain>
    </source>
</reference>
<dbReference type="GeneID" id="28994438"/>
<evidence type="ECO:0000313" key="1">
    <source>
        <dbReference type="EMBL" id="OAD80561.1"/>
    </source>
</evidence>
<gene>
    <name evidence="1" type="ORF">PHYBLDRAFT_156916</name>
</gene>
<dbReference type="Proteomes" id="UP000077315">
    <property type="component" value="Unassembled WGS sequence"/>
</dbReference>
<dbReference type="InParanoid" id="A0A167R0I6"/>
<protein>
    <submittedName>
        <fullName evidence="1">Uncharacterized protein</fullName>
    </submittedName>
</protein>
<dbReference type="RefSeq" id="XP_018298601.1">
    <property type="nucleotide sequence ID" value="XM_018433532.1"/>
</dbReference>
<accession>A0A167R0I6</accession>
<dbReference type="VEuPathDB" id="FungiDB:PHYBLDRAFT_156916"/>
<dbReference type="OrthoDB" id="2366000at2759"/>
<organism evidence="1 2">
    <name type="scientific">Phycomyces blakesleeanus (strain ATCC 8743b / DSM 1359 / FGSC 10004 / NBRC 33097 / NRRL 1555)</name>
    <dbReference type="NCBI Taxonomy" id="763407"/>
    <lineage>
        <taxon>Eukaryota</taxon>
        <taxon>Fungi</taxon>
        <taxon>Fungi incertae sedis</taxon>
        <taxon>Mucoromycota</taxon>
        <taxon>Mucoromycotina</taxon>
        <taxon>Mucoromycetes</taxon>
        <taxon>Mucorales</taxon>
        <taxon>Phycomycetaceae</taxon>
        <taxon>Phycomyces</taxon>
    </lineage>
</organism>
<dbReference type="EMBL" id="KV440971">
    <property type="protein sequence ID" value="OAD80561.1"/>
    <property type="molecule type" value="Genomic_DNA"/>
</dbReference>
<name>A0A167R0I6_PHYB8</name>
<proteinExistence type="predicted"/>
<keyword evidence="2" id="KW-1185">Reference proteome</keyword>
<dbReference type="AlphaFoldDB" id="A0A167R0I6"/>
<evidence type="ECO:0000313" key="2">
    <source>
        <dbReference type="Proteomes" id="UP000077315"/>
    </source>
</evidence>
<sequence length="99" mass="10899">MGCCYSLEKPTVYEVVLDENGVAHRVRPGQGTHLIHVSKDKETHMEKKITLPSSISSLTCPEAAYKSPPAMKWTAPSLTTKKIHPVIQPNSEKTEVPTS</sequence>